<dbReference type="eggNOG" id="COG0176">
    <property type="taxonomic scope" value="Bacteria"/>
</dbReference>
<dbReference type="AlphaFoldDB" id="C7PWP8"/>
<organism evidence="11 12">
    <name type="scientific">Catenulispora acidiphila (strain DSM 44928 / JCM 14897 / NBRC 102108 / NRRL B-24433 / ID139908)</name>
    <dbReference type="NCBI Taxonomy" id="479433"/>
    <lineage>
        <taxon>Bacteria</taxon>
        <taxon>Bacillati</taxon>
        <taxon>Actinomycetota</taxon>
        <taxon>Actinomycetes</taxon>
        <taxon>Catenulisporales</taxon>
        <taxon>Catenulisporaceae</taxon>
        <taxon>Catenulispora</taxon>
    </lineage>
</organism>
<evidence type="ECO:0000256" key="10">
    <source>
        <dbReference type="HAMAP-Rule" id="MF_00493"/>
    </source>
</evidence>
<sequence length="399" mass="41148">MTATDGRLGQLASRIDGIWADGLARDRIRERGLASLVARRSVTGAVLGAAGLLPALKAGAYREQIAGLAGHEPAEIVLDLLATDAQEACDVVLPAFTAGPGQTGMVAVELDYGTAAETGAETEAGTAADTGADAEADTEADTETAAHHIGQTVRRFTTAVARPNLLVTIPATPAGLTAATAALADGISILIGPVADPAAHGAAVEAYVAGLDKARAAGHDLSKLPGAIGFALSHTDTEVDKRLWAIATDRSASFRGRTAVALARTTFAAHEETLRAERWKPLAAAGARPPLLLWSATRARDPYYSETLYVDTLVAPGVATAMTEATMGIVAESDPITDDTLHGAHLKNAEQTLADLRDVGIDFDDVATALRTAAARRSRIAWHAVRDAAATALHQTAGV</sequence>
<dbReference type="EMBL" id="CP001700">
    <property type="protein sequence ID" value="ACU75328.1"/>
    <property type="molecule type" value="Genomic_DNA"/>
</dbReference>
<dbReference type="InterPro" id="IPR004732">
    <property type="entry name" value="Transaldolase_2"/>
</dbReference>
<dbReference type="SUPFAM" id="SSF51569">
    <property type="entry name" value="Aldolase"/>
    <property type="match status" value="1"/>
</dbReference>
<keyword evidence="9 10" id="KW-0704">Schiff base</keyword>
<dbReference type="RefSeq" id="WP_015795057.1">
    <property type="nucleotide sequence ID" value="NC_013131.1"/>
</dbReference>
<evidence type="ECO:0000256" key="4">
    <source>
        <dbReference type="ARBA" id="ARBA00008426"/>
    </source>
</evidence>
<dbReference type="InterPro" id="IPR013785">
    <property type="entry name" value="Aldolase_TIM"/>
</dbReference>
<dbReference type="Pfam" id="PF00923">
    <property type="entry name" value="TAL_FSA"/>
    <property type="match status" value="1"/>
</dbReference>
<evidence type="ECO:0000256" key="2">
    <source>
        <dbReference type="ARBA" id="ARBA00004496"/>
    </source>
</evidence>
<comment type="caution">
    <text evidence="10">Lacks conserved residue(s) required for the propagation of feature annotation.</text>
</comment>
<dbReference type="HAMAP" id="MF_00493">
    <property type="entry name" value="Transaldolase_2"/>
    <property type="match status" value="1"/>
</dbReference>
<protein>
    <recommendedName>
        <fullName evidence="5 10">Transaldolase</fullName>
        <ecNumber evidence="5 10">2.2.1.2</ecNumber>
    </recommendedName>
</protein>
<dbReference type="Gene3D" id="3.20.20.70">
    <property type="entry name" value="Aldolase class I"/>
    <property type="match status" value="1"/>
</dbReference>
<comment type="subcellular location">
    <subcellularLocation>
        <location evidence="2 10">Cytoplasm</location>
    </subcellularLocation>
</comment>
<reference evidence="11 12" key="1">
    <citation type="journal article" date="2009" name="Stand. Genomic Sci.">
        <title>Complete genome sequence of Catenulispora acidiphila type strain (ID 139908).</title>
        <authorList>
            <person name="Copeland A."/>
            <person name="Lapidus A."/>
            <person name="Glavina Del Rio T."/>
            <person name="Nolan M."/>
            <person name="Lucas S."/>
            <person name="Chen F."/>
            <person name="Tice H."/>
            <person name="Cheng J.F."/>
            <person name="Bruce D."/>
            <person name="Goodwin L."/>
            <person name="Pitluck S."/>
            <person name="Mikhailova N."/>
            <person name="Pati A."/>
            <person name="Ivanova N."/>
            <person name="Mavromatis K."/>
            <person name="Chen A."/>
            <person name="Palaniappan K."/>
            <person name="Chain P."/>
            <person name="Land M."/>
            <person name="Hauser L."/>
            <person name="Chang Y.J."/>
            <person name="Jeffries C.D."/>
            <person name="Chertkov O."/>
            <person name="Brettin T."/>
            <person name="Detter J.C."/>
            <person name="Han C."/>
            <person name="Ali Z."/>
            <person name="Tindall B.J."/>
            <person name="Goker M."/>
            <person name="Bristow J."/>
            <person name="Eisen J.A."/>
            <person name="Markowitz V."/>
            <person name="Hugenholtz P."/>
            <person name="Kyrpides N.C."/>
            <person name="Klenk H.P."/>
        </authorList>
    </citation>
    <scope>NUCLEOTIDE SEQUENCE [LARGE SCALE GENOMIC DNA]</scope>
    <source>
        <strain evidence="12">DSM 44928 / JCM 14897 / NBRC 102108 / NRRL B-24433 / ID139908</strain>
    </source>
</reference>
<dbReference type="HOGENOM" id="CLU_050771_1_0_11"/>
<dbReference type="EC" id="2.2.1.2" evidence="5 10"/>
<accession>C7PWP8</accession>
<dbReference type="STRING" id="479433.Caci_6478"/>
<evidence type="ECO:0000256" key="8">
    <source>
        <dbReference type="ARBA" id="ARBA00023126"/>
    </source>
</evidence>
<evidence type="ECO:0000256" key="3">
    <source>
        <dbReference type="ARBA" id="ARBA00004857"/>
    </source>
</evidence>
<keyword evidence="8 10" id="KW-0570">Pentose shunt</keyword>
<dbReference type="InterPro" id="IPR001585">
    <property type="entry name" value="TAL/FSA"/>
</dbReference>
<evidence type="ECO:0000256" key="5">
    <source>
        <dbReference type="ARBA" id="ARBA00013151"/>
    </source>
</evidence>
<dbReference type="PANTHER" id="PTHR10683">
    <property type="entry name" value="TRANSALDOLASE"/>
    <property type="match status" value="1"/>
</dbReference>
<evidence type="ECO:0000256" key="9">
    <source>
        <dbReference type="ARBA" id="ARBA00023270"/>
    </source>
</evidence>
<keyword evidence="12" id="KW-1185">Reference proteome</keyword>
<proteinExistence type="inferred from homology"/>
<dbReference type="Proteomes" id="UP000000851">
    <property type="component" value="Chromosome"/>
</dbReference>
<dbReference type="GO" id="GO:0005737">
    <property type="term" value="C:cytoplasm"/>
    <property type="evidence" value="ECO:0007669"/>
    <property type="project" value="UniProtKB-SubCell"/>
</dbReference>
<comment type="similarity">
    <text evidence="4 10">Belongs to the transaldolase family. Type 2 subfamily.</text>
</comment>
<dbReference type="GO" id="GO:0006098">
    <property type="term" value="P:pentose-phosphate shunt"/>
    <property type="evidence" value="ECO:0007669"/>
    <property type="project" value="UniProtKB-UniRule"/>
</dbReference>
<dbReference type="PANTHER" id="PTHR10683:SF31">
    <property type="entry name" value="TRANSALDOLASE"/>
    <property type="match status" value="1"/>
</dbReference>
<name>C7PWP8_CATAD</name>
<dbReference type="GO" id="GO:0004801">
    <property type="term" value="F:transaldolase activity"/>
    <property type="evidence" value="ECO:0007669"/>
    <property type="project" value="UniProtKB-UniRule"/>
</dbReference>
<evidence type="ECO:0000313" key="12">
    <source>
        <dbReference type="Proteomes" id="UP000000851"/>
    </source>
</evidence>
<comment type="pathway">
    <text evidence="3 10">Carbohydrate degradation; pentose phosphate pathway; D-glyceraldehyde 3-phosphate and beta-D-fructose 6-phosphate from D-ribose 5-phosphate and D-xylulose 5-phosphate (non-oxidative stage): step 2/3.</text>
</comment>
<comment type="catalytic activity">
    <reaction evidence="10">
        <text>D-sedoheptulose 7-phosphate + D-glyceraldehyde 3-phosphate = D-erythrose 4-phosphate + beta-D-fructose 6-phosphate</text>
        <dbReference type="Rhea" id="RHEA:17053"/>
        <dbReference type="ChEBI" id="CHEBI:16897"/>
        <dbReference type="ChEBI" id="CHEBI:57483"/>
        <dbReference type="ChEBI" id="CHEBI:57634"/>
        <dbReference type="ChEBI" id="CHEBI:59776"/>
        <dbReference type="EC" id="2.2.1.2"/>
    </reaction>
</comment>
<evidence type="ECO:0000256" key="6">
    <source>
        <dbReference type="ARBA" id="ARBA00022490"/>
    </source>
</evidence>
<keyword evidence="7 10" id="KW-0808">Transferase</keyword>
<keyword evidence="6 10" id="KW-0963">Cytoplasm</keyword>
<comment type="function">
    <text evidence="1 10">Transaldolase is important for the balance of metabolites in the pentose-phosphate pathway.</text>
</comment>
<dbReference type="UniPathway" id="UPA00115">
    <property type="reaction ID" value="UER00414"/>
</dbReference>
<evidence type="ECO:0000313" key="11">
    <source>
        <dbReference type="EMBL" id="ACU75328.1"/>
    </source>
</evidence>
<evidence type="ECO:0000256" key="1">
    <source>
        <dbReference type="ARBA" id="ARBA00003518"/>
    </source>
</evidence>
<dbReference type="InParanoid" id="C7PWP8"/>
<dbReference type="GO" id="GO:0005975">
    <property type="term" value="P:carbohydrate metabolic process"/>
    <property type="evidence" value="ECO:0007669"/>
    <property type="project" value="InterPro"/>
</dbReference>
<dbReference type="PIRSF" id="PIRSF036915">
    <property type="entry name" value="Trnald_Bac_Plnt"/>
    <property type="match status" value="1"/>
</dbReference>
<evidence type="ECO:0000256" key="7">
    <source>
        <dbReference type="ARBA" id="ARBA00022679"/>
    </source>
</evidence>
<gene>
    <name evidence="10" type="primary">tal</name>
    <name evidence="11" type="ordered locus">Caci_6478</name>
</gene>
<dbReference type="KEGG" id="cai:Caci_6478"/>